<feature type="transmembrane region" description="Helical" evidence="1">
    <location>
        <begin position="189"/>
        <end position="207"/>
    </location>
</feature>
<comment type="caution">
    <text evidence="2">The sequence shown here is derived from an EMBL/GenBank/DDBJ whole genome shotgun (WGS) entry which is preliminary data.</text>
</comment>
<sequence length="283" mass="33049">MMEWTIGGVNTSSTSGGPMCRNFMSDTWRLKESFLAIVFAIFLVVWGYMNLTFPKINKHNYHHHQCGKMFLLVFFSIAFGIELGFKFATQTVIYLLNPCHVMTLMQLYLLSVAPSNKVTALFRLHLTLLNGPILAFLFPETSNRRLPFEKWIYWIQHILLIVVPIYLLRQGGIYNVEPIRDMSWITFSYGLNMLYHYVFLQILAIPTEVNLNHMLCPAEKDPFSGPYYRVFAIFHQGILCPLVYKLACYYFATSMNEDDIEYIHSKLKIEEDYKLHNSNKKAH</sequence>
<evidence type="ECO:0000313" key="3">
    <source>
        <dbReference type="Proteomes" id="UP001372834"/>
    </source>
</evidence>
<evidence type="ECO:0000256" key="1">
    <source>
        <dbReference type="SAM" id="Phobius"/>
    </source>
</evidence>
<gene>
    <name evidence="2" type="ORF">RUM43_008444</name>
</gene>
<dbReference type="PANTHER" id="PTHR20948">
    <property type="entry name" value="TRANSMEMBRANE PROTEIN 164"/>
    <property type="match status" value="1"/>
</dbReference>
<keyword evidence="1" id="KW-0812">Transmembrane</keyword>
<organism evidence="2 3">
    <name type="scientific">Polyplax serrata</name>
    <name type="common">Common mouse louse</name>
    <dbReference type="NCBI Taxonomy" id="468196"/>
    <lineage>
        <taxon>Eukaryota</taxon>
        <taxon>Metazoa</taxon>
        <taxon>Ecdysozoa</taxon>
        <taxon>Arthropoda</taxon>
        <taxon>Hexapoda</taxon>
        <taxon>Insecta</taxon>
        <taxon>Pterygota</taxon>
        <taxon>Neoptera</taxon>
        <taxon>Paraneoptera</taxon>
        <taxon>Psocodea</taxon>
        <taxon>Troctomorpha</taxon>
        <taxon>Phthiraptera</taxon>
        <taxon>Anoplura</taxon>
        <taxon>Polyplacidae</taxon>
        <taxon>Polyplax</taxon>
    </lineage>
</organism>
<feature type="transmembrane region" description="Helical" evidence="1">
    <location>
        <begin position="151"/>
        <end position="168"/>
    </location>
</feature>
<dbReference type="Proteomes" id="UP001372834">
    <property type="component" value="Unassembled WGS sequence"/>
</dbReference>
<dbReference type="Pfam" id="PF14808">
    <property type="entry name" value="TMEM164"/>
    <property type="match status" value="1"/>
</dbReference>
<reference evidence="2 3" key="1">
    <citation type="submission" date="2023-10" db="EMBL/GenBank/DDBJ databases">
        <title>Genomes of two closely related lineages of the louse Polyplax serrata with different host specificities.</title>
        <authorList>
            <person name="Martinu J."/>
            <person name="Tarabai H."/>
            <person name="Stefka J."/>
            <person name="Hypsa V."/>
        </authorList>
    </citation>
    <scope>NUCLEOTIDE SEQUENCE [LARGE SCALE GENOMIC DNA]</scope>
    <source>
        <strain evidence="2">HR10_N</strain>
    </source>
</reference>
<dbReference type="PANTHER" id="PTHR20948:SF2">
    <property type="entry name" value="TRANSMEMBRANE PROTEIN 164"/>
    <property type="match status" value="1"/>
</dbReference>
<evidence type="ECO:0000313" key="2">
    <source>
        <dbReference type="EMBL" id="KAK6622602.1"/>
    </source>
</evidence>
<proteinExistence type="predicted"/>
<feature type="transmembrane region" description="Helical" evidence="1">
    <location>
        <begin position="33"/>
        <end position="49"/>
    </location>
</feature>
<feature type="transmembrane region" description="Helical" evidence="1">
    <location>
        <begin position="120"/>
        <end position="139"/>
    </location>
</feature>
<protein>
    <recommendedName>
        <fullName evidence="4">Transmembrane protein 164</fullName>
    </recommendedName>
</protein>
<dbReference type="AlphaFoldDB" id="A0AAN8NU97"/>
<name>A0AAN8NU97_POLSC</name>
<accession>A0AAN8NU97</accession>
<keyword evidence="1" id="KW-1133">Transmembrane helix</keyword>
<dbReference type="EMBL" id="JAWJWE010000038">
    <property type="protein sequence ID" value="KAK6622602.1"/>
    <property type="molecule type" value="Genomic_DNA"/>
</dbReference>
<feature type="transmembrane region" description="Helical" evidence="1">
    <location>
        <begin position="69"/>
        <end position="88"/>
    </location>
</feature>
<evidence type="ECO:0008006" key="4">
    <source>
        <dbReference type="Google" id="ProtNLM"/>
    </source>
</evidence>
<dbReference type="InterPro" id="IPR026508">
    <property type="entry name" value="TMEM164"/>
</dbReference>
<keyword evidence="1" id="KW-0472">Membrane</keyword>